<comment type="subcellular location">
    <subcellularLocation>
        <location evidence="8">Endomembrane system</location>
        <topology evidence="8">Peripheral membrane protein</topology>
        <orientation evidence="8">Cytoplasmic side</orientation>
    </subcellularLocation>
    <subcellularLocation>
        <location evidence="1">Endoplasmic reticulum membrane</location>
    </subcellularLocation>
</comment>
<organism evidence="11 12">
    <name type="scientific">Racocetra fulgida</name>
    <dbReference type="NCBI Taxonomy" id="60492"/>
    <lineage>
        <taxon>Eukaryota</taxon>
        <taxon>Fungi</taxon>
        <taxon>Fungi incertae sedis</taxon>
        <taxon>Mucoromycota</taxon>
        <taxon>Glomeromycotina</taxon>
        <taxon>Glomeromycetes</taxon>
        <taxon>Diversisporales</taxon>
        <taxon>Gigasporaceae</taxon>
        <taxon>Racocetra</taxon>
    </lineage>
</organism>
<feature type="compositionally biased region" description="Basic residues" evidence="9">
    <location>
        <begin position="116"/>
        <end position="127"/>
    </location>
</feature>
<keyword evidence="7" id="KW-0675">Receptor</keyword>
<dbReference type="SUPFAM" id="SSF47364">
    <property type="entry name" value="Domain of the SRP/SRP receptor G-proteins"/>
    <property type="match status" value="1"/>
</dbReference>
<feature type="domain" description="BTB" evidence="10">
    <location>
        <begin position="604"/>
        <end position="669"/>
    </location>
</feature>
<keyword evidence="4" id="KW-0256">Endoplasmic reticulum</keyword>
<dbReference type="InterPro" id="IPR007222">
    <property type="entry name" value="Sig_recog_particle_rcpt_asu_N"/>
</dbReference>
<keyword evidence="6" id="KW-0472">Membrane</keyword>
<sequence>ALIKEVLIEERAGANSFVKDSYSIKWTFANELDLIFVVNVKCKKELLATIKKFFCEKFAEFIRDTTRLHKYAFDDDFDSILSTLEEKNAKPPINPTISEEEIARNIEAVRGGGKPIRGRGNRNKKSGNTRSAPNEEMESLDYSSPNENIDTTSAIRQNLVDENNLGHRSQDGSRIFSFFQNITGQKEITEEDLTLVLANMKEHLIKKNVAADIATHLCDSVSRTLVGQKIGTIRSTVKQSMESAVKRILTPKTSVDLLRDISQAQSESRPYTICFIGVNGVGCDTFRSGSVEQLKVHVRNLNTLGQNSVVELYERGYGKDAAGIAKDAINFAKANGFDVVLIDTAGRMQDNEPLMRALAKLVTVNNPDKIIFVGEALVGNEAVDQLTKFNQALKDFSGLQNPRHIDGIILTKFDTIDDKWTCNICVFDDSGCSYIPLNWRLKFHPNGNSESSQNSISCYLETIFPIDAQPSSRINVNFYIGFYVPVQQGENRVLRLVKRRSERHEFLKVKPAWGWPSFCSKAVLNCEGNNNANSTEEPEILLPEMIQRTGSVLEDDTLVVHVVIITPNPSGVPDELEESMARLTLNSRTAWTAFSQTLNTPNFSDIKFLVEGRTILAHQVILAERSHYFKTLIKNDWTQEIKESKPVHIQDVDYNTFYYVLHYLYSGTLLEITGDTVSTKITQLKKIFIDAEMRKTLEVDAIHELVEVVISELINLINMNTWDNLLLFAWERDLVRLRKAVYRFAKRNWIELRESESFKNILRDANVDVVEDLITSVKT</sequence>
<feature type="region of interest" description="Disordered" evidence="9">
    <location>
        <begin position="108"/>
        <end position="148"/>
    </location>
</feature>
<evidence type="ECO:0000256" key="9">
    <source>
        <dbReference type="SAM" id="MobiDB-lite"/>
    </source>
</evidence>
<dbReference type="Gene3D" id="3.30.710.10">
    <property type="entry name" value="Potassium Channel Kv1.1, Chain A"/>
    <property type="match status" value="1"/>
</dbReference>
<evidence type="ECO:0000256" key="7">
    <source>
        <dbReference type="ARBA" id="ARBA00023170"/>
    </source>
</evidence>
<dbReference type="PANTHER" id="PTHR43134:SF1">
    <property type="entry name" value="SIGNAL RECOGNITION PARTICLE RECEPTOR SUBUNIT ALPHA"/>
    <property type="match status" value="1"/>
</dbReference>
<reference evidence="11" key="1">
    <citation type="submission" date="2021-06" db="EMBL/GenBank/DDBJ databases">
        <authorList>
            <person name="Kallberg Y."/>
            <person name="Tangrot J."/>
            <person name="Rosling A."/>
        </authorList>
    </citation>
    <scope>NUCLEOTIDE SEQUENCE</scope>
    <source>
        <strain evidence="11">IN212</strain>
    </source>
</reference>
<dbReference type="SMART" id="SM00962">
    <property type="entry name" value="SRP54"/>
    <property type="match status" value="1"/>
</dbReference>
<dbReference type="SMART" id="SM00963">
    <property type="entry name" value="SRP54_N"/>
    <property type="match status" value="1"/>
</dbReference>
<dbReference type="AlphaFoldDB" id="A0A9N9CB34"/>
<evidence type="ECO:0000256" key="4">
    <source>
        <dbReference type="ARBA" id="ARBA00022824"/>
    </source>
</evidence>
<feature type="non-terminal residue" evidence="11">
    <location>
        <position position="779"/>
    </location>
</feature>
<dbReference type="Pfam" id="PF04086">
    <property type="entry name" value="SRP-alpha_N"/>
    <property type="match status" value="1"/>
</dbReference>
<dbReference type="InterPro" id="IPR008974">
    <property type="entry name" value="TRAF-like"/>
</dbReference>
<evidence type="ECO:0000313" key="12">
    <source>
        <dbReference type="Proteomes" id="UP000789396"/>
    </source>
</evidence>
<dbReference type="CDD" id="cd00121">
    <property type="entry name" value="MATH"/>
    <property type="match status" value="1"/>
</dbReference>
<dbReference type="SUPFAM" id="SSF64356">
    <property type="entry name" value="SNARE-like"/>
    <property type="match status" value="1"/>
</dbReference>
<comment type="caution">
    <text evidence="11">The sequence shown here is derived from an EMBL/GenBank/DDBJ whole genome shotgun (WGS) entry which is preliminary data.</text>
</comment>
<evidence type="ECO:0000313" key="11">
    <source>
        <dbReference type="EMBL" id="CAG8593964.1"/>
    </source>
</evidence>
<dbReference type="OrthoDB" id="1022638at2759"/>
<evidence type="ECO:0000256" key="5">
    <source>
        <dbReference type="ARBA" id="ARBA00023134"/>
    </source>
</evidence>
<dbReference type="SUPFAM" id="SSF49599">
    <property type="entry name" value="TRAF domain-like"/>
    <property type="match status" value="1"/>
</dbReference>
<dbReference type="PROSITE" id="PS50097">
    <property type="entry name" value="BTB"/>
    <property type="match status" value="1"/>
</dbReference>
<dbReference type="InterPro" id="IPR000897">
    <property type="entry name" value="SRP54_GTPase_dom"/>
</dbReference>
<protein>
    <submittedName>
        <fullName evidence="11">9893_t:CDS:1</fullName>
    </submittedName>
</protein>
<dbReference type="Pfam" id="PF02881">
    <property type="entry name" value="SRP54_N"/>
    <property type="match status" value="1"/>
</dbReference>
<dbReference type="CDD" id="cd18186">
    <property type="entry name" value="BTB_POZ_ZBTB_KLHL-like"/>
    <property type="match status" value="1"/>
</dbReference>
<keyword evidence="3" id="KW-0547">Nucleotide-binding</keyword>
<keyword evidence="12" id="KW-1185">Reference proteome</keyword>
<name>A0A9N9CB34_9GLOM</name>
<dbReference type="Pfam" id="PF00448">
    <property type="entry name" value="SRP54"/>
    <property type="match status" value="1"/>
</dbReference>
<gene>
    <name evidence="11" type="ORF">RFULGI_LOCUS6342</name>
</gene>
<evidence type="ECO:0000256" key="6">
    <source>
        <dbReference type="ARBA" id="ARBA00023136"/>
    </source>
</evidence>
<dbReference type="Gene3D" id="2.60.210.10">
    <property type="entry name" value="Apoptosis, Tumor Necrosis Factor Receptor Associated Protein 2, Chain A"/>
    <property type="match status" value="1"/>
</dbReference>
<dbReference type="InterPro" id="IPR011333">
    <property type="entry name" value="SKP1/BTB/POZ_sf"/>
</dbReference>
<dbReference type="PANTHER" id="PTHR43134">
    <property type="entry name" value="SIGNAL RECOGNITION PARTICLE RECEPTOR SUBUNIT ALPHA"/>
    <property type="match status" value="1"/>
</dbReference>
<dbReference type="CDD" id="cd14826">
    <property type="entry name" value="SR_alpha_SRX"/>
    <property type="match status" value="1"/>
</dbReference>
<dbReference type="InterPro" id="IPR036225">
    <property type="entry name" value="SRP/SRP_N"/>
</dbReference>
<dbReference type="InterPro" id="IPR027417">
    <property type="entry name" value="P-loop_NTPase"/>
</dbReference>
<dbReference type="GO" id="GO:0005785">
    <property type="term" value="C:signal recognition particle receptor complex"/>
    <property type="evidence" value="ECO:0007669"/>
    <property type="project" value="InterPro"/>
</dbReference>
<evidence type="ECO:0000256" key="1">
    <source>
        <dbReference type="ARBA" id="ARBA00004586"/>
    </source>
</evidence>
<accession>A0A9N9CB34</accession>
<dbReference type="Gene3D" id="3.30.450.60">
    <property type="match status" value="1"/>
</dbReference>
<evidence type="ECO:0000259" key="10">
    <source>
        <dbReference type="PROSITE" id="PS50097"/>
    </source>
</evidence>
<dbReference type="Gene3D" id="1.20.120.140">
    <property type="entry name" value="Signal recognition particle SRP54, nucleotide-binding domain"/>
    <property type="match status" value="1"/>
</dbReference>
<dbReference type="SUPFAM" id="SSF54695">
    <property type="entry name" value="POZ domain"/>
    <property type="match status" value="1"/>
</dbReference>
<dbReference type="SUPFAM" id="SSF52540">
    <property type="entry name" value="P-loop containing nucleoside triphosphate hydrolases"/>
    <property type="match status" value="1"/>
</dbReference>
<dbReference type="GO" id="GO:0006886">
    <property type="term" value="P:intracellular protein transport"/>
    <property type="evidence" value="ECO:0007669"/>
    <property type="project" value="InterPro"/>
</dbReference>
<dbReference type="InterPro" id="IPR002083">
    <property type="entry name" value="MATH/TRAF_dom"/>
</dbReference>
<dbReference type="EMBL" id="CAJVPZ010008075">
    <property type="protein sequence ID" value="CAG8593964.1"/>
    <property type="molecule type" value="Genomic_DNA"/>
</dbReference>
<comment type="similarity">
    <text evidence="2">Belongs to the GTP-binding SRP family.</text>
</comment>
<proteinExistence type="inferred from homology"/>
<dbReference type="InterPro" id="IPR013822">
    <property type="entry name" value="Signal_recog_particl_SRP54_hlx"/>
</dbReference>
<dbReference type="GO" id="GO:0003924">
    <property type="term" value="F:GTPase activity"/>
    <property type="evidence" value="ECO:0007669"/>
    <property type="project" value="InterPro"/>
</dbReference>
<dbReference type="GO" id="GO:0005525">
    <property type="term" value="F:GTP binding"/>
    <property type="evidence" value="ECO:0007669"/>
    <property type="project" value="UniProtKB-KW"/>
</dbReference>
<evidence type="ECO:0000256" key="8">
    <source>
        <dbReference type="ARBA" id="ARBA00029433"/>
    </source>
</evidence>
<dbReference type="Proteomes" id="UP000789396">
    <property type="component" value="Unassembled WGS sequence"/>
</dbReference>
<dbReference type="Pfam" id="PF00651">
    <property type="entry name" value="BTB"/>
    <property type="match status" value="1"/>
</dbReference>
<keyword evidence="5" id="KW-0342">GTP-binding</keyword>
<dbReference type="GO" id="GO:0006614">
    <property type="term" value="P:SRP-dependent cotranslational protein targeting to membrane"/>
    <property type="evidence" value="ECO:0007669"/>
    <property type="project" value="InterPro"/>
</dbReference>
<evidence type="ECO:0000256" key="2">
    <source>
        <dbReference type="ARBA" id="ARBA00008531"/>
    </source>
</evidence>
<dbReference type="GO" id="GO:0005047">
    <property type="term" value="F:signal recognition particle binding"/>
    <property type="evidence" value="ECO:0007669"/>
    <property type="project" value="InterPro"/>
</dbReference>
<dbReference type="InterPro" id="IPR042101">
    <property type="entry name" value="SRP54_N_sf"/>
</dbReference>
<evidence type="ECO:0000256" key="3">
    <source>
        <dbReference type="ARBA" id="ARBA00022741"/>
    </source>
</evidence>
<dbReference type="Pfam" id="PF22486">
    <property type="entry name" value="MATH_2"/>
    <property type="match status" value="1"/>
</dbReference>
<dbReference type="InterPro" id="IPR000210">
    <property type="entry name" value="BTB/POZ_dom"/>
</dbReference>
<dbReference type="SMART" id="SM00225">
    <property type="entry name" value="BTB"/>
    <property type="match status" value="1"/>
</dbReference>
<dbReference type="Gene3D" id="3.40.50.300">
    <property type="entry name" value="P-loop containing nucleotide triphosphate hydrolases"/>
    <property type="match status" value="1"/>
</dbReference>
<dbReference type="InterPro" id="IPR011012">
    <property type="entry name" value="Longin-like_dom_sf"/>
</dbReference>